<keyword evidence="2" id="KW-1185">Reference proteome</keyword>
<proteinExistence type="predicted"/>
<reference evidence="1" key="1">
    <citation type="submission" date="2023-06" db="EMBL/GenBank/DDBJ databases">
        <title>Conoideocrella luteorostrata (Hypocreales: Clavicipitaceae), a potential biocontrol fungus for elongate hemlock scale in United States Christmas tree production areas.</title>
        <authorList>
            <person name="Barrett H."/>
            <person name="Lovett B."/>
            <person name="Macias A.M."/>
            <person name="Stajich J.E."/>
            <person name="Kasson M.T."/>
        </authorList>
    </citation>
    <scope>NUCLEOTIDE SEQUENCE</scope>
    <source>
        <strain evidence="1">ARSEF 14590</strain>
    </source>
</reference>
<dbReference type="EMBL" id="JASWJB010000411">
    <property type="protein sequence ID" value="KAK2590653.1"/>
    <property type="molecule type" value="Genomic_DNA"/>
</dbReference>
<evidence type="ECO:0000313" key="2">
    <source>
        <dbReference type="Proteomes" id="UP001251528"/>
    </source>
</evidence>
<protein>
    <submittedName>
        <fullName evidence="1">Uncharacterized protein</fullName>
    </submittedName>
</protein>
<organism evidence="1 2">
    <name type="scientific">Conoideocrella luteorostrata</name>
    <dbReference type="NCBI Taxonomy" id="1105319"/>
    <lineage>
        <taxon>Eukaryota</taxon>
        <taxon>Fungi</taxon>
        <taxon>Dikarya</taxon>
        <taxon>Ascomycota</taxon>
        <taxon>Pezizomycotina</taxon>
        <taxon>Sordariomycetes</taxon>
        <taxon>Hypocreomycetidae</taxon>
        <taxon>Hypocreales</taxon>
        <taxon>Clavicipitaceae</taxon>
        <taxon>Conoideocrella</taxon>
    </lineage>
</organism>
<comment type="caution">
    <text evidence="1">The sequence shown here is derived from an EMBL/GenBank/DDBJ whole genome shotgun (WGS) entry which is preliminary data.</text>
</comment>
<feature type="non-terminal residue" evidence="1">
    <location>
        <position position="1"/>
    </location>
</feature>
<accession>A0AAJ0FTH6</accession>
<dbReference type="AlphaFoldDB" id="A0AAJ0FTH6"/>
<gene>
    <name evidence="1" type="ORF">QQS21_011652</name>
</gene>
<dbReference type="Proteomes" id="UP001251528">
    <property type="component" value="Unassembled WGS sequence"/>
</dbReference>
<feature type="non-terminal residue" evidence="1">
    <location>
        <position position="60"/>
    </location>
</feature>
<name>A0AAJ0FTH6_9HYPO</name>
<evidence type="ECO:0000313" key="1">
    <source>
        <dbReference type="EMBL" id="KAK2590653.1"/>
    </source>
</evidence>
<sequence length="60" mass="6760">FSILFPPRVSLPPTSTTLPAARASSCLRNSTLLLQKLKDDPWLSPLQMTSLQERAPRWKP</sequence>